<dbReference type="InterPro" id="IPR052192">
    <property type="entry name" value="Insect_Ionotropic_Sensory_Rcpt"/>
</dbReference>
<keyword evidence="15" id="KW-1185">Reference proteome</keyword>
<dbReference type="InterPro" id="IPR019594">
    <property type="entry name" value="Glu/Gly-bd"/>
</dbReference>
<evidence type="ECO:0000256" key="10">
    <source>
        <dbReference type="ARBA" id="ARBA00023286"/>
    </source>
</evidence>
<sequence>MMNVIKYANGTVKLDGFEGRYLQAVLEAMGFNYDIVIPEDLEWGFETPDGNWTGMVGMVQREADLAFTFINLNEQRSKVIDYSNSYSAAKFVFISQMPENIRPTMAFLYPFHLNTWIVICVALMTISAIFAKLDGPWTAWESLASIIGQPLSIETSSLKFKVSVALWFLMTRVIILSYSATLLSFLVLPLKGPYIQTFYELSKAVQTESHQAYFTKIQYFVASEIKRRISRQTWQDCCTK</sequence>
<keyword evidence="11" id="KW-0407">Ion channel</keyword>
<evidence type="ECO:0000259" key="13">
    <source>
        <dbReference type="SMART" id="SM00918"/>
    </source>
</evidence>
<evidence type="ECO:0000256" key="7">
    <source>
        <dbReference type="ARBA" id="ARBA00023136"/>
    </source>
</evidence>
<keyword evidence="5 12" id="KW-1133">Transmembrane helix</keyword>
<evidence type="ECO:0000313" key="15">
    <source>
        <dbReference type="Proteomes" id="UP001054945"/>
    </source>
</evidence>
<keyword evidence="2" id="KW-0813">Transport</keyword>
<dbReference type="GO" id="GO:0015276">
    <property type="term" value="F:ligand-gated monoatomic ion channel activity"/>
    <property type="evidence" value="ECO:0007669"/>
    <property type="project" value="InterPro"/>
</dbReference>
<keyword evidence="3" id="KW-1003">Cell membrane</keyword>
<dbReference type="PANTHER" id="PTHR42643:SF38">
    <property type="entry name" value="IONOTROPIC RECEPTOR 100A"/>
    <property type="match status" value="1"/>
</dbReference>
<keyword evidence="7 12" id="KW-0472">Membrane</keyword>
<dbReference type="GO" id="GO:0005886">
    <property type="term" value="C:plasma membrane"/>
    <property type="evidence" value="ECO:0007669"/>
    <property type="project" value="UniProtKB-SubCell"/>
</dbReference>
<dbReference type="AlphaFoldDB" id="A0AAV4MX32"/>
<dbReference type="SMART" id="SM00918">
    <property type="entry name" value="Lig_chan-Glu_bd"/>
    <property type="match status" value="1"/>
</dbReference>
<reference evidence="14 15" key="1">
    <citation type="submission" date="2021-06" db="EMBL/GenBank/DDBJ databases">
        <title>Caerostris extrusa draft genome.</title>
        <authorList>
            <person name="Kono N."/>
            <person name="Arakawa K."/>
        </authorList>
    </citation>
    <scope>NUCLEOTIDE SEQUENCE [LARGE SCALE GENOMIC DNA]</scope>
</reference>
<keyword evidence="4 12" id="KW-0812">Transmembrane</keyword>
<dbReference type="Gene3D" id="1.10.287.70">
    <property type="match status" value="1"/>
</dbReference>
<comment type="caution">
    <text evidence="14">The sequence shown here is derived from an EMBL/GenBank/DDBJ whole genome shotgun (WGS) entry which is preliminary data.</text>
</comment>
<comment type="subcellular location">
    <subcellularLocation>
        <location evidence="1">Cell membrane</location>
        <topology evidence="1">Multi-pass membrane protein</topology>
    </subcellularLocation>
</comment>
<feature type="domain" description="Ionotropic glutamate receptor L-glutamate and glycine-binding" evidence="13">
    <location>
        <begin position="1"/>
        <end position="61"/>
    </location>
</feature>
<accession>A0AAV4MX32</accession>
<feature type="transmembrane region" description="Helical" evidence="12">
    <location>
        <begin position="107"/>
        <end position="131"/>
    </location>
</feature>
<dbReference type="EMBL" id="BPLR01020296">
    <property type="protein sequence ID" value="GIX77062.1"/>
    <property type="molecule type" value="Genomic_DNA"/>
</dbReference>
<protein>
    <submittedName>
        <fullName evidence="14">Glutamate receptor ionotropic, delta-1</fullName>
    </submittedName>
</protein>
<evidence type="ECO:0000256" key="12">
    <source>
        <dbReference type="SAM" id="Phobius"/>
    </source>
</evidence>
<evidence type="ECO:0000256" key="3">
    <source>
        <dbReference type="ARBA" id="ARBA00022475"/>
    </source>
</evidence>
<feature type="transmembrane region" description="Helical" evidence="12">
    <location>
        <begin position="164"/>
        <end position="188"/>
    </location>
</feature>
<evidence type="ECO:0000256" key="8">
    <source>
        <dbReference type="ARBA" id="ARBA00023170"/>
    </source>
</evidence>
<keyword evidence="10" id="KW-1071">Ligand-gated ion channel</keyword>
<evidence type="ECO:0000256" key="5">
    <source>
        <dbReference type="ARBA" id="ARBA00022989"/>
    </source>
</evidence>
<evidence type="ECO:0000313" key="14">
    <source>
        <dbReference type="EMBL" id="GIX77062.1"/>
    </source>
</evidence>
<dbReference type="Pfam" id="PF10613">
    <property type="entry name" value="Lig_chan-Glu_bd"/>
    <property type="match status" value="1"/>
</dbReference>
<evidence type="ECO:0000256" key="9">
    <source>
        <dbReference type="ARBA" id="ARBA00023180"/>
    </source>
</evidence>
<evidence type="ECO:0000256" key="11">
    <source>
        <dbReference type="ARBA" id="ARBA00023303"/>
    </source>
</evidence>
<gene>
    <name evidence="14" type="primary">GRID1_1</name>
    <name evidence="14" type="ORF">CEXT_633281</name>
</gene>
<dbReference type="Gene3D" id="3.40.190.10">
    <property type="entry name" value="Periplasmic binding protein-like II"/>
    <property type="match status" value="1"/>
</dbReference>
<evidence type="ECO:0000256" key="2">
    <source>
        <dbReference type="ARBA" id="ARBA00022448"/>
    </source>
</evidence>
<organism evidence="14 15">
    <name type="scientific">Caerostris extrusa</name>
    <name type="common">Bark spider</name>
    <name type="synonym">Caerostris bankana</name>
    <dbReference type="NCBI Taxonomy" id="172846"/>
    <lineage>
        <taxon>Eukaryota</taxon>
        <taxon>Metazoa</taxon>
        <taxon>Ecdysozoa</taxon>
        <taxon>Arthropoda</taxon>
        <taxon>Chelicerata</taxon>
        <taxon>Arachnida</taxon>
        <taxon>Araneae</taxon>
        <taxon>Araneomorphae</taxon>
        <taxon>Entelegynae</taxon>
        <taxon>Araneoidea</taxon>
        <taxon>Araneidae</taxon>
        <taxon>Caerostris</taxon>
    </lineage>
</organism>
<keyword evidence="6" id="KW-0406">Ion transport</keyword>
<keyword evidence="9" id="KW-0325">Glycoprotein</keyword>
<evidence type="ECO:0000256" key="6">
    <source>
        <dbReference type="ARBA" id="ARBA00023065"/>
    </source>
</evidence>
<evidence type="ECO:0000256" key="1">
    <source>
        <dbReference type="ARBA" id="ARBA00004651"/>
    </source>
</evidence>
<keyword evidence="8 14" id="KW-0675">Receptor</keyword>
<dbReference type="PANTHER" id="PTHR42643">
    <property type="entry name" value="IONOTROPIC RECEPTOR 20A-RELATED"/>
    <property type="match status" value="1"/>
</dbReference>
<name>A0AAV4MX32_CAEEX</name>
<proteinExistence type="predicted"/>
<evidence type="ECO:0000256" key="4">
    <source>
        <dbReference type="ARBA" id="ARBA00022692"/>
    </source>
</evidence>
<dbReference type="SUPFAM" id="SSF53850">
    <property type="entry name" value="Periplasmic binding protein-like II"/>
    <property type="match status" value="1"/>
</dbReference>
<dbReference type="Proteomes" id="UP001054945">
    <property type="component" value="Unassembled WGS sequence"/>
</dbReference>